<gene>
    <name evidence="7" type="ORF">As57867_004174</name>
</gene>
<comment type="caution">
    <text evidence="7">The sequence shown here is derived from an EMBL/GenBank/DDBJ whole genome shotgun (WGS) entry which is preliminary data.</text>
</comment>
<sequence length="87" mass="9387">ASGKQLAAQVVYALAVFAFVAAMVAAVFLAVRQFGVLRVSEEAERMGLDKFEHGGPATEDDEGHKEIELSYVEMGTIEGIRSKCDHS</sequence>
<evidence type="ECO:0000259" key="6">
    <source>
        <dbReference type="Pfam" id="PF00909"/>
    </source>
</evidence>
<dbReference type="InterPro" id="IPR024041">
    <property type="entry name" value="NH4_transpt_AmtB-like_dom"/>
</dbReference>
<keyword evidence="4 5" id="KW-0472">Membrane</keyword>
<evidence type="ECO:0000256" key="3">
    <source>
        <dbReference type="ARBA" id="ARBA00022989"/>
    </source>
</evidence>
<reference evidence="7" key="1">
    <citation type="submission" date="2019-06" db="EMBL/GenBank/DDBJ databases">
        <title>Genomics analysis of Aphanomyces spp. identifies a new class of oomycete effector associated with host adaptation.</title>
        <authorList>
            <person name="Gaulin E."/>
        </authorList>
    </citation>
    <scope>NUCLEOTIDE SEQUENCE</scope>
    <source>
        <strain evidence="7">CBS 578.67</strain>
    </source>
</reference>
<protein>
    <recommendedName>
        <fullName evidence="6">Ammonium transporter AmtB-like domain-containing protein</fullName>
    </recommendedName>
</protein>
<dbReference type="Pfam" id="PF00909">
    <property type="entry name" value="Ammonium_transp"/>
    <property type="match status" value="1"/>
</dbReference>
<comment type="subcellular location">
    <subcellularLocation>
        <location evidence="1">Membrane</location>
        <topology evidence="1">Multi-pass membrane protein</topology>
    </subcellularLocation>
</comment>
<dbReference type="AlphaFoldDB" id="A0A6A4ZMH8"/>
<dbReference type="Gene3D" id="1.10.3430.10">
    <property type="entry name" value="Ammonium transporter AmtB like domains"/>
    <property type="match status" value="1"/>
</dbReference>
<dbReference type="GO" id="GO:0016020">
    <property type="term" value="C:membrane"/>
    <property type="evidence" value="ECO:0007669"/>
    <property type="project" value="UniProtKB-SubCell"/>
</dbReference>
<accession>A0A6A4ZMH8</accession>
<evidence type="ECO:0000256" key="1">
    <source>
        <dbReference type="ARBA" id="ARBA00004141"/>
    </source>
</evidence>
<keyword evidence="3 5" id="KW-1133">Transmembrane helix</keyword>
<dbReference type="EMBL" id="VJMH01000920">
    <property type="protein sequence ID" value="KAF0713851.1"/>
    <property type="molecule type" value="Genomic_DNA"/>
</dbReference>
<name>A0A6A4ZMH8_9STRA</name>
<evidence type="ECO:0000256" key="2">
    <source>
        <dbReference type="ARBA" id="ARBA00022692"/>
    </source>
</evidence>
<dbReference type="InterPro" id="IPR029020">
    <property type="entry name" value="Ammonium/urea_transptr"/>
</dbReference>
<proteinExistence type="predicted"/>
<feature type="transmembrane region" description="Helical" evidence="5">
    <location>
        <begin position="6"/>
        <end position="31"/>
    </location>
</feature>
<evidence type="ECO:0000256" key="4">
    <source>
        <dbReference type="ARBA" id="ARBA00023136"/>
    </source>
</evidence>
<organism evidence="7">
    <name type="scientific">Aphanomyces stellatus</name>
    <dbReference type="NCBI Taxonomy" id="120398"/>
    <lineage>
        <taxon>Eukaryota</taxon>
        <taxon>Sar</taxon>
        <taxon>Stramenopiles</taxon>
        <taxon>Oomycota</taxon>
        <taxon>Saprolegniomycetes</taxon>
        <taxon>Saprolegniales</taxon>
        <taxon>Verrucalvaceae</taxon>
        <taxon>Aphanomyces</taxon>
    </lineage>
</organism>
<keyword evidence="2 5" id="KW-0812">Transmembrane</keyword>
<evidence type="ECO:0000256" key="5">
    <source>
        <dbReference type="SAM" id="Phobius"/>
    </source>
</evidence>
<dbReference type="GO" id="GO:0008519">
    <property type="term" value="F:ammonium channel activity"/>
    <property type="evidence" value="ECO:0007669"/>
    <property type="project" value="InterPro"/>
</dbReference>
<feature type="non-terminal residue" evidence="7">
    <location>
        <position position="1"/>
    </location>
</feature>
<dbReference type="OrthoDB" id="534912at2759"/>
<feature type="domain" description="Ammonium transporter AmtB-like" evidence="6">
    <location>
        <begin position="3"/>
        <end position="57"/>
    </location>
</feature>
<evidence type="ECO:0000313" key="7">
    <source>
        <dbReference type="EMBL" id="KAF0713851.1"/>
    </source>
</evidence>